<feature type="region of interest" description="Disordered" evidence="1">
    <location>
        <begin position="83"/>
        <end position="103"/>
    </location>
</feature>
<keyword evidence="2" id="KW-0472">Membrane</keyword>
<dbReference type="Proteomes" id="UP000229095">
    <property type="component" value="Unassembled WGS sequence"/>
</dbReference>
<protein>
    <submittedName>
        <fullName evidence="3">Uncharacterized protein</fullName>
    </submittedName>
</protein>
<evidence type="ECO:0000256" key="1">
    <source>
        <dbReference type="SAM" id="MobiDB-lite"/>
    </source>
</evidence>
<keyword evidence="4" id="KW-1185">Reference proteome</keyword>
<sequence length="103" mass="10968">MMTKGNQSGHDSRSGRIASYAVVTVLAVAMLVFVGVRYSWWLSLILLVVMVPAGLSTLYLNLHPERTGGRSMLGVSDASTLLDPFKGGRGTAQDRPDSGKSGE</sequence>
<evidence type="ECO:0000313" key="4">
    <source>
        <dbReference type="Proteomes" id="UP000229095"/>
    </source>
</evidence>
<evidence type="ECO:0000313" key="3">
    <source>
        <dbReference type="EMBL" id="PJM73073.1"/>
    </source>
</evidence>
<keyword evidence="2" id="KW-0812">Transmembrane</keyword>
<comment type="caution">
    <text evidence="3">The sequence shown here is derived from an EMBL/GenBank/DDBJ whole genome shotgun (WGS) entry which is preliminary data.</text>
</comment>
<feature type="compositionally biased region" description="Basic and acidic residues" evidence="1">
    <location>
        <begin position="92"/>
        <end position="103"/>
    </location>
</feature>
<dbReference type="AlphaFoldDB" id="A0A2M9H8D4"/>
<dbReference type="EMBL" id="PEBI01000003">
    <property type="protein sequence ID" value="PJM73073.1"/>
    <property type="molecule type" value="Genomic_DNA"/>
</dbReference>
<evidence type="ECO:0000256" key="2">
    <source>
        <dbReference type="SAM" id="Phobius"/>
    </source>
</evidence>
<accession>A0A2M9H8D4</accession>
<name>A0A2M9H8D4_9BIFI</name>
<proteinExistence type="predicted"/>
<reference evidence="3 4" key="1">
    <citation type="submission" date="2017-10" db="EMBL/GenBank/DDBJ databases">
        <title>Draft genome sequences of strains TRE 1, TRE 9, TRE H and TRI 7, isolated from tamarins, belonging to four potential novel Bifidobacterium species.</title>
        <authorList>
            <person name="Mattarelli P."/>
            <person name="Modesto M."/>
            <person name="Puglisi E."/>
            <person name="Morelli L."/>
            <person name="Spezio C."/>
            <person name="Bonetti A."/>
            <person name="Sandri C."/>
        </authorList>
    </citation>
    <scope>NUCLEOTIDE SEQUENCE [LARGE SCALE GENOMIC DNA]</scope>
    <source>
        <strain evidence="4">TRE1</strain>
    </source>
</reference>
<gene>
    <name evidence="3" type="ORF">CS006_07455</name>
</gene>
<feature type="transmembrane region" description="Helical" evidence="2">
    <location>
        <begin position="40"/>
        <end position="62"/>
    </location>
</feature>
<organism evidence="3 4">
    <name type="scientific">Bifidobacterium primatium</name>
    <dbReference type="NCBI Taxonomy" id="2045438"/>
    <lineage>
        <taxon>Bacteria</taxon>
        <taxon>Bacillati</taxon>
        <taxon>Actinomycetota</taxon>
        <taxon>Actinomycetes</taxon>
        <taxon>Bifidobacteriales</taxon>
        <taxon>Bifidobacteriaceae</taxon>
        <taxon>Bifidobacterium</taxon>
    </lineage>
</organism>
<feature type="transmembrane region" description="Helical" evidence="2">
    <location>
        <begin position="17"/>
        <end position="34"/>
    </location>
</feature>
<keyword evidence="2" id="KW-1133">Transmembrane helix</keyword>